<keyword evidence="1" id="KW-1133">Transmembrane helix</keyword>
<evidence type="ECO:0008006" key="4">
    <source>
        <dbReference type="Google" id="ProtNLM"/>
    </source>
</evidence>
<feature type="transmembrane region" description="Helical" evidence="1">
    <location>
        <begin position="6"/>
        <end position="24"/>
    </location>
</feature>
<gene>
    <name evidence="2" type="ORF">Ga0061063_0949</name>
</gene>
<name>A0A0K6GU97_9NEIS</name>
<dbReference type="RefSeq" id="WP_055433466.1">
    <property type="nucleotide sequence ID" value="NZ_CYHA01000002.1"/>
</dbReference>
<feature type="transmembrane region" description="Helical" evidence="1">
    <location>
        <begin position="68"/>
        <end position="91"/>
    </location>
</feature>
<sequence>MTSTFMLINALLCAAICLRLILFRREGGTHRPLAGLLAYVLTVASGAFALALLLLFLLPAFTQAAIDLLLASLGYAQTLLNLVLCVAIFAMRGNVVELFRRSDDITDNPITRWLRKEKWL</sequence>
<dbReference type="EMBL" id="CYHA01000002">
    <property type="protein sequence ID" value="CUA82094.1"/>
    <property type="molecule type" value="Genomic_DNA"/>
</dbReference>
<evidence type="ECO:0000313" key="2">
    <source>
        <dbReference type="EMBL" id="CUA82094.1"/>
    </source>
</evidence>
<dbReference type="STRING" id="375574.GCA_001418035_00741"/>
<dbReference type="AlphaFoldDB" id="A0A0K6GU97"/>
<evidence type="ECO:0000313" key="3">
    <source>
        <dbReference type="Proteomes" id="UP000243535"/>
    </source>
</evidence>
<dbReference type="Proteomes" id="UP000243535">
    <property type="component" value="Unassembled WGS sequence"/>
</dbReference>
<keyword evidence="1" id="KW-0812">Transmembrane</keyword>
<dbReference type="Pfam" id="PF05449">
    <property type="entry name" value="Phage_holin_3_7"/>
    <property type="match status" value="1"/>
</dbReference>
<keyword evidence="3" id="KW-1185">Reference proteome</keyword>
<protein>
    <recommendedName>
        <fullName evidence="4">Phage holin family protein</fullName>
    </recommendedName>
</protein>
<organism evidence="2 3">
    <name type="scientific">Gulbenkiania indica</name>
    <dbReference type="NCBI Taxonomy" id="375574"/>
    <lineage>
        <taxon>Bacteria</taxon>
        <taxon>Pseudomonadati</taxon>
        <taxon>Pseudomonadota</taxon>
        <taxon>Betaproteobacteria</taxon>
        <taxon>Neisseriales</taxon>
        <taxon>Chromobacteriaceae</taxon>
        <taxon>Gulbenkiania</taxon>
    </lineage>
</organism>
<keyword evidence="1" id="KW-0472">Membrane</keyword>
<dbReference type="InterPro" id="IPR008473">
    <property type="entry name" value="Phage_holin_3_7"/>
</dbReference>
<feature type="transmembrane region" description="Helical" evidence="1">
    <location>
        <begin position="36"/>
        <end position="62"/>
    </location>
</feature>
<evidence type="ECO:0000256" key="1">
    <source>
        <dbReference type="SAM" id="Phobius"/>
    </source>
</evidence>
<accession>A0A0K6GU97</accession>
<reference evidence="3" key="1">
    <citation type="submission" date="2015-08" db="EMBL/GenBank/DDBJ databases">
        <authorList>
            <person name="Varghese N."/>
        </authorList>
    </citation>
    <scope>NUCLEOTIDE SEQUENCE [LARGE SCALE GENOMIC DNA]</scope>
    <source>
        <strain evidence="3">DSM 17901</strain>
    </source>
</reference>
<proteinExistence type="predicted"/>